<dbReference type="EMBL" id="CAJNOR010000549">
    <property type="protein sequence ID" value="CAF0945022.1"/>
    <property type="molecule type" value="Genomic_DNA"/>
</dbReference>
<dbReference type="OrthoDB" id="10043580at2759"/>
<feature type="compositionally biased region" description="Basic and acidic residues" evidence="1">
    <location>
        <begin position="109"/>
        <end position="119"/>
    </location>
</feature>
<dbReference type="InterPro" id="IPR027911">
    <property type="entry name" value="DUF4604"/>
</dbReference>
<dbReference type="Proteomes" id="UP000663828">
    <property type="component" value="Unassembled WGS sequence"/>
</dbReference>
<name>A0A815JUN5_ADIRI</name>
<feature type="domain" description="DUF4604" evidence="2">
    <location>
        <begin position="37"/>
        <end position="189"/>
    </location>
</feature>
<feature type="region of interest" description="Disordered" evidence="1">
    <location>
        <begin position="1"/>
        <end position="40"/>
    </location>
</feature>
<dbReference type="Pfam" id="PF15377">
    <property type="entry name" value="DUF4604"/>
    <property type="match status" value="1"/>
</dbReference>
<dbReference type="AlphaFoldDB" id="A0A815JUN5"/>
<evidence type="ECO:0000256" key="1">
    <source>
        <dbReference type="SAM" id="MobiDB-lite"/>
    </source>
</evidence>
<dbReference type="Proteomes" id="UP000663852">
    <property type="component" value="Unassembled WGS sequence"/>
</dbReference>
<protein>
    <recommendedName>
        <fullName evidence="2">DUF4604 domain-containing protein</fullName>
    </recommendedName>
</protein>
<reference evidence="4" key="1">
    <citation type="submission" date="2021-02" db="EMBL/GenBank/DDBJ databases">
        <authorList>
            <person name="Nowell W R."/>
        </authorList>
    </citation>
    <scope>NUCLEOTIDE SEQUENCE</scope>
</reference>
<feature type="region of interest" description="Disordered" evidence="1">
    <location>
        <begin position="53"/>
        <end position="94"/>
    </location>
</feature>
<dbReference type="PANTHER" id="PTHR31195">
    <property type="entry name" value="GEO02494P1"/>
    <property type="match status" value="1"/>
</dbReference>
<dbReference type="PANTHER" id="PTHR31195:SF2">
    <property type="entry name" value="GEO02494P1"/>
    <property type="match status" value="1"/>
</dbReference>
<dbReference type="EMBL" id="CAJNOJ010000307">
    <property type="protein sequence ID" value="CAF1387055.1"/>
    <property type="molecule type" value="Genomic_DNA"/>
</dbReference>
<feature type="compositionally biased region" description="Basic and acidic residues" evidence="1">
    <location>
        <begin position="62"/>
        <end position="87"/>
    </location>
</feature>
<evidence type="ECO:0000313" key="4">
    <source>
        <dbReference type="EMBL" id="CAF1387055.1"/>
    </source>
</evidence>
<sequence>MSRHNRHGGRQKSYGGTAGGGRGGGGGGGSGRQGKILYNAGDEPAFIRQFKERTGYQAPTTTDDKRQQIITEVNERTGDDRKDDEKPQIVQLNVNDLSKEEVELELARAKEAEEDKKCTDSTGRLLFRKPKEKSNESESSANKSDIVDMASNKSTKRKSSETNATKDTSQDKSIEKKKTKTQLLSFMDESGFDGDD</sequence>
<organism evidence="4 6">
    <name type="scientific">Adineta ricciae</name>
    <name type="common">Rotifer</name>
    <dbReference type="NCBI Taxonomy" id="249248"/>
    <lineage>
        <taxon>Eukaryota</taxon>
        <taxon>Metazoa</taxon>
        <taxon>Spiralia</taxon>
        <taxon>Gnathifera</taxon>
        <taxon>Rotifera</taxon>
        <taxon>Eurotatoria</taxon>
        <taxon>Bdelloidea</taxon>
        <taxon>Adinetida</taxon>
        <taxon>Adinetidae</taxon>
        <taxon>Adineta</taxon>
    </lineage>
</organism>
<accession>A0A815JUN5</accession>
<dbReference type="InterPro" id="IPR040219">
    <property type="entry name" value="KIAA1143-like"/>
</dbReference>
<feature type="compositionally biased region" description="Basic residues" evidence="1">
    <location>
        <begin position="1"/>
        <end position="10"/>
    </location>
</feature>
<feature type="region of interest" description="Disordered" evidence="1">
    <location>
        <begin position="109"/>
        <end position="196"/>
    </location>
</feature>
<evidence type="ECO:0000313" key="3">
    <source>
        <dbReference type="EMBL" id="CAF0945022.1"/>
    </source>
</evidence>
<evidence type="ECO:0000259" key="2">
    <source>
        <dbReference type="Pfam" id="PF15377"/>
    </source>
</evidence>
<feature type="compositionally biased region" description="Gly residues" evidence="1">
    <location>
        <begin position="16"/>
        <end position="32"/>
    </location>
</feature>
<evidence type="ECO:0000313" key="6">
    <source>
        <dbReference type="Proteomes" id="UP000663852"/>
    </source>
</evidence>
<keyword evidence="5" id="KW-1185">Reference proteome</keyword>
<evidence type="ECO:0000313" key="5">
    <source>
        <dbReference type="Proteomes" id="UP000663828"/>
    </source>
</evidence>
<comment type="caution">
    <text evidence="4">The sequence shown here is derived from an EMBL/GenBank/DDBJ whole genome shotgun (WGS) entry which is preliminary data.</text>
</comment>
<proteinExistence type="predicted"/>
<gene>
    <name evidence="4" type="ORF">EDS130_LOCUS35259</name>
    <name evidence="3" type="ORF">XAT740_LOCUS10336</name>
</gene>